<name>A0A853EKN7_9ACTO</name>
<reference evidence="3 4" key="1">
    <citation type="submission" date="2020-07" db="EMBL/GenBank/DDBJ databases">
        <title>MOT database genomes.</title>
        <authorList>
            <person name="Joseph S."/>
            <person name="Aduse-Opoku J."/>
            <person name="Hashim A."/>
            <person name="Wade W."/>
            <person name="Curtis M."/>
        </authorList>
    </citation>
    <scope>NUCLEOTIDE SEQUENCE [LARGE SCALE GENOMIC DNA]</scope>
    <source>
        <strain evidence="3 4">WMus004</strain>
    </source>
</reference>
<gene>
    <name evidence="3" type="ORF">HZZ05_04435</name>
</gene>
<organism evidence="3 4">
    <name type="scientific">Actinomyces bowdenii</name>
    <dbReference type="NCBI Taxonomy" id="131109"/>
    <lineage>
        <taxon>Bacteria</taxon>
        <taxon>Bacillati</taxon>
        <taxon>Actinomycetota</taxon>
        <taxon>Actinomycetes</taxon>
        <taxon>Actinomycetales</taxon>
        <taxon>Actinomycetaceae</taxon>
        <taxon>Actinomyces</taxon>
    </lineage>
</organism>
<keyword evidence="2" id="KW-1133">Transmembrane helix</keyword>
<dbReference type="Pfam" id="PF07332">
    <property type="entry name" value="Phage_holin_3_6"/>
    <property type="match status" value="1"/>
</dbReference>
<dbReference type="Proteomes" id="UP000572528">
    <property type="component" value="Unassembled WGS sequence"/>
</dbReference>
<dbReference type="EMBL" id="JACBXV010000037">
    <property type="protein sequence ID" value="NYS68772.1"/>
    <property type="molecule type" value="Genomic_DNA"/>
</dbReference>
<dbReference type="InterPro" id="IPR009937">
    <property type="entry name" value="Phage_holin_3_6"/>
</dbReference>
<feature type="transmembrane region" description="Helical" evidence="2">
    <location>
        <begin position="61"/>
        <end position="88"/>
    </location>
</feature>
<dbReference type="RefSeq" id="WP_179900096.1">
    <property type="nucleotide sequence ID" value="NZ_JACBXV010000037.1"/>
</dbReference>
<feature type="compositionally biased region" description="Low complexity" evidence="1">
    <location>
        <begin position="11"/>
        <end position="20"/>
    </location>
</feature>
<accession>A0A853EKN7</accession>
<evidence type="ECO:0000256" key="2">
    <source>
        <dbReference type="SAM" id="Phobius"/>
    </source>
</evidence>
<feature type="compositionally biased region" description="Pro residues" evidence="1">
    <location>
        <begin position="1"/>
        <end position="10"/>
    </location>
</feature>
<evidence type="ECO:0000256" key="1">
    <source>
        <dbReference type="SAM" id="MobiDB-lite"/>
    </source>
</evidence>
<evidence type="ECO:0000313" key="3">
    <source>
        <dbReference type="EMBL" id="NYS68772.1"/>
    </source>
</evidence>
<feature type="transmembrane region" description="Helical" evidence="2">
    <location>
        <begin position="94"/>
        <end position="115"/>
    </location>
</feature>
<feature type="region of interest" description="Disordered" evidence="1">
    <location>
        <begin position="1"/>
        <end position="23"/>
    </location>
</feature>
<keyword evidence="2" id="KW-0472">Membrane</keyword>
<proteinExistence type="predicted"/>
<evidence type="ECO:0000313" key="4">
    <source>
        <dbReference type="Proteomes" id="UP000572528"/>
    </source>
</evidence>
<protein>
    <submittedName>
        <fullName evidence="3">Phage holin family protein</fullName>
    </submittedName>
</protein>
<dbReference type="AlphaFoldDB" id="A0A853EKN7"/>
<keyword evidence="2" id="KW-0812">Transmembrane</keyword>
<sequence length="155" mass="15765">MPQNQPPAPPSAQSAHAGPSTPQPSLGELVIRIGDNIVALVRGELRLAKARGMRMAKTMGLGAGLLGTAAVLALYAFGLVLASIVQALSLALPAWAASLIVALVLLVIGAILAYLGRKRLLAAKADVPDPKAGLKQSAEAFKGAVSSGLERGESQ</sequence>
<comment type="caution">
    <text evidence="3">The sequence shown here is derived from an EMBL/GenBank/DDBJ whole genome shotgun (WGS) entry which is preliminary data.</text>
</comment>